<organism evidence="1 2">
    <name type="scientific">Helianthus annuus</name>
    <name type="common">Common sunflower</name>
    <dbReference type="NCBI Taxonomy" id="4232"/>
    <lineage>
        <taxon>Eukaryota</taxon>
        <taxon>Viridiplantae</taxon>
        <taxon>Streptophyta</taxon>
        <taxon>Embryophyta</taxon>
        <taxon>Tracheophyta</taxon>
        <taxon>Spermatophyta</taxon>
        <taxon>Magnoliopsida</taxon>
        <taxon>eudicotyledons</taxon>
        <taxon>Gunneridae</taxon>
        <taxon>Pentapetalae</taxon>
        <taxon>asterids</taxon>
        <taxon>campanulids</taxon>
        <taxon>Asterales</taxon>
        <taxon>Asteraceae</taxon>
        <taxon>Asteroideae</taxon>
        <taxon>Heliantheae alliance</taxon>
        <taxon>Heliantheae</taxon>
        <taxon>Helianthus</taxon>
    </lineage>
</organism>
<reference evidence="1" key="1">
    <citation type="journal article" date="2017" name="Nature">
        <title>The sunflower genome provides insights into oil metabolism, flowering and Asterid evolution.</title>
        <authorList>
            <person name="Badouin H."/>
            <person name="Gouzy J."/>
            <person name="Grassa C.J."/>
            <person name="Murat F."/>
            <person name="Staton S.E."/>
            <person name="Cottret L."/>
            <person name="Lelandais-Briere C."/>
            <person name="Owens G.L."/>
            <person name="Carrere S."/>
            <person name="Mayjonade B."/>
            <person name="Legrand L."/>
            <person name="Gill N."/>
            <person name="Kane N.C."/>
            <person name="Bowers J.E."/>
            <person name="Hubner S."/>
            <person name="Bellec A."/>
            <person name="Berard A."/>
            <person name="Berges H."/>
            <person name="Blanchet N."/>
            <person name="Boniface M.C."/>
            <person name="Brunel D."/>
            <person name="Catrice O."/>
            <person name="Chaidir N."/>
            <person name="Claudel C."/>
            <person name="Donnadieu C."/>
            <person name="Faraut T."/>
            <person name="Fievet G."/>
            <person name="Helmstetter N."/>
            <person name="King M."/>
            <person name="Knapp S.J."/>
            <person name="Lai Z."/>
            <person name="Le Paslier M.C."/>
            <person name="Lippi Y."/>
            <person name="Lorenzon L."/>
            <person name="Mandel J.R."/>
            <person name="Marage G."/>
            <person name="Marchand G."/>
            <person name="Marquand E."/>
            <person name="Bret-Mestries E."/>
            <person name="Morien E."/>
            <person name="Nambeesan S."/>
            <person name="Nguyen T."/>
            <person name="Pegot-Espagnet P."/>
            <person name="Pouilly N."/>
            <person name="Raftis F."/>
            <person name="Sallet E."/>
            <person name="Schiex T."/>
            <person name="Thomas J."/>
            <person name="Vandecasteele C."/>
            <person name="Vares D."/>
            <person name="Vear F."/>
            <person name="Vautrin S."/>
            <person name="Crespi M."/>
            <person name="Mangin B."/>
            <person name="Burke J.M."/>
            <person name="Salse J."/>
            <person name="Munos S."/>
            <person name="Vincourt P."/>
            <person name="Rieseberg L.H."/>
            <person name="Langlade N.B."/>
        </authorList>
    </citation>
    <scope>NUCLEOTIDE SEQUENCE</scope>
    <source>
        <tissue evidence="1">Leaves</tissue>
    </source>
</reference>
<dbReference type="Gramene" id="mRNA:HanXRQr2_Chr13g0566631">
    <property type="protein sequence ID" value="mRNA:HanXRQr2_Chr13g0566631"/>
    <property type="gene ID" value="HanXRQr2_Chr13g0566631"/>
</dbReference>
<evidence type="ECO:0000313" key="2">
    <source>
        <dbReference type="Proteomes" id="UP000215914"/>
    </source>
</evidence>
<dbReference type="EMBL" id="MNCJ02000328">
    <property type="protein sequence ID" value="KAF5771582.1"/>
    <property type="molecule type" value="Genomic_DNA"/>
</dbReference>
<sequence length="67" mass="7661">MGIGVGKAKSTIQHQLCSALIPIVWQFNFRTHTFLMCYWRSLFPLFFRTPTVPIANIYNEDGASLIV</sequence>
<dbReference type="AlphaFoldDB" id="A0A9K3H8H6"/>
<name>A0A9K3H8H6_HELAN</name>
<keyword evidence="2" id="KW-1185">Reference proteome</keyword>
<reference evidence="1" key="2">
    <citation type="submission" date="2020-06" db="EMBL/GenBank/DDBJ databases">
        <title>Helianthus annuus Genome sequencing and assembly Release 2.</title>
        <authorList>
            <person name="Gouzy J."/>
            <person name="Langlade N."/>
            <person name="Munos S."/>
        </authorList>
    </citation>
    <scope>NUCLEOTIDE SEQUENCE</scope>
    <source>
        <tissue evidence="1">Leaves</tissue>
    </source>
</reference>
<gene>
    <name evidence="1" type="ORF">HanXRQr2_Chr13g0566631</name>
</gene>
<protein>
    <submittedName>
        <fullName evidence="1">Uncharacterized protein</fullName>
    </submittedName>
</protein>
<evidence type="ECO:0000313" key="1">
    <source>
        <dbReference type="EMBL" id="KAF5771582.1"/>
    </source>
</evidence>
<accession>A0A9K3H8H6</accession>
<proteinExistence type="predicted"/>
<dbReference type="Proteomes" id="UP000215914">
    <property type="component" value="Unassembled WGS sequence"/>
</dbReference>
<comment type="caution">
    <text evidence="1">The sequence shown here is derived from an EMBL/GenBank/DDBJ whole genome shotgun (WGS) entry which is preliminary data.</text>
</comment>